<reference evidence="1 2" key="1">
    <citation type="submission" date="2013-09" db="EMBL/GenBank/DDBJ databases">
        <title>Corchorus capsularis genome sequencing.</title>
        <authorList>
            <person name="Alam M."/>
            <person name="Haque M.S."/>
            <person name="Islam M.S."/>
            <person name="Emdad E.M."/>
            <person name="Islam M.M."/>
            <person name="Ahmed B."/>
            <person name="Halim A."/>
            <person name="Hossen Q.M.M."/>
            <person name="Hossain M.Z."/>
            <person name="Ahmed R."/>
            <person name="Khan M.M."/>
            <person name="Islam R."/>
            <person name="Rashid M.M."/>
            <person name="Khan S.A."/>
            <person name="Rahman M.S."/>
            <person name="Alam M."/>
        </authorList>
    </citation>
    <scope>NUCLEOTIDE SEQUENCE [LARGE SCALE GENOMIC DNA]</scope>
    <source>
        <strain evidence="2">cv. CVL-1</strain>
        <tissue evidence="1">Whole seedling</tissue>
    </source>
</reference>
<gene>
    <name evidence="1" type="ORF">CCACVL1_11298</name>
</gene>
<accession>A0A1R3IM81</accession>
<keyword evidence="2" id="KW-1185">Reference proteome</keyword>
<comment type="caution">
    <text evidence="1">The sequence shown here is derived from an EMBL/GenBank/DDBJ whole genome shotgun (WGS) entry which is preliminary data.</text>
</comment>
<evidence type="ECO:0000313" key="1">
    <source>
        <dbReference type="EMBL" id="OMO83666.1"/>
    </source>
</evidence>
<organism evidence="1 2">
    <name type="scientific">Corchorus capsularis</name>
    <name type="common">Jute</name>
    <dbReference type="NCBI Taxonomy" id="210143"/>
    <lineage>
        <taxon>Eukaryota</taxon>
        <taxon>Viridiplantae</taxon>
        <taxon>Streptophyta</taxon>
        <taxon>Embryophyta</taxon>
        <taxon>Tracheophyta</taxon>
        <taxon>Spermatophyta</taxon>
        <taxon>Magnoliopsida</taxon>
        <taxon>eudicotyledons</taxon>
        <taxon>Gunneridae</taxon>
        <taxon>Pentapetalae</taxon>
        <taxon>rosids</taxon>
        <taxon>malvids</taxon>
        <taxon>Malvales</taxon>
        <taxon>Malvaceae</taxon>
        <taxon>Grewioideae</taxon>
        <taxon>Apeibeae</taxon>
        <taxon>Corchorus</taxon>
    </lineage>
</organism>
<dbReference type="Proteomes" id="UP000188268">
    <property type="component" value="Unassembled WGS sequence"/>
</dbReference>
<evidence type="ECO:0000313" key="2">
    <source>
        <dbReference type="Proteomes" id="UP000188268"/>
    </source>
</evidence>
<dbReference type="EMBL" id="AWWV01009847">
    <property type="protein sequence ID" value="OMO83666.1"/>
    <property type="molecule type" value="Genomic_DNA"/>
</dbReference>
<dbReference type="Gramene" id="OMO83666">
    <property type="protein sequence ID" value="OMO83666"/>
    <property type="gene ID" value="CCACVL1_11298"/>
</dbReference>
<name>A0A1R3IM81_COCAP</name>
<protein>
    <submittedName>
        <fullName evidence="1">Uncharacterized protein</fullName>
    </submittedName>
</protein>
<proteinExistence type="predicted"/>
<sequence length="70" mass="8056">MSGHIRRHDAYLRPYGSTYGPKSFAMKLKVKLGKENGEDPIAVVTTTMMRKTKMTLMKIKGLDRRRKEEA</sequence>
<dbReference type="AlphaFoldDB" id="A0A1R3IM81"/>